<comment type="caution">
    <text evidence="1">The sequence shown here is derived from an EMBL/GenBank/DDBJ whole genome shotgun (WGS) entry which is preliminary data.</text>
</comment>
<proteinExistence type="predicted"/>
<protein>
    <submittedName>
        <fullName evidence="1">Uncharacterized protein</fullName>
    </submittedName>
</protein>
<organism evidence="1 2">
    <name type="scientific">Rubroshorea leprosula</name>
    <dbReference type="NCBI Taxonomy" id="152421"/>
    <lineage>
        <taxon>Eukaryota</taxon>
        <taxon>Viridiplantae</taxon>
        <taxon>Streptophyta</taxon>
        <taxon>Embryophyta</taxon>
        <taxon>Tracheophyta</taxon>
        <taxon>Spermatophyta</taxon>
        <taxon>Magnoliopsida</taxon>
        <taxon>eudicotyledons</taxon>
        <taxon>Gunneridae</taxon>
        <taxon>Pentapetalae</taxon>
        <taxon>rosids</taxon>
        <taxon>malvids</taxon>
        <taxon>Malvales</taxon>
        <taxon>Dipterocarpaceae</taxon>
        <taxon>Rubroshorea</taxon>
    </lineage>
</organism>
<keyword evidence="2" id="KW-1185">Reference proteome</keyword>
<name>A0AAV5JCI9_9ROSI</name>
<accession>A0AAV5JCI9</accession>
<evidence type="ECO:0000313" key="1">
    <source>
        <dbReference type="EMBL" id="GKV09149.1"/>
    </source>
</evidence>
<gene>
    <name evidence="1" type="ORF">SLEP1_g20693</name>
</gene>
<evidence type="ECO:0000313" key="2">
    <source>
        <dbReference type="Proteomes" id="UP001054252"/>
    </source>
</evidence>
<dbReference type="AlphaFoldDB" id="A0AAV5JCI9"/>
<reference evidence="1 2" key="1">
    <citation type="journal article" date="2021" name="Commun. Biol.">
        <title>The genome of Shorea leprosula (Dipterocarpaceae) highlights the ecological relevance of drought in aseasonal tropical rainforests.</title>
        <authorList>
            <person name="Ng K.K.S."/>
            <person name="Kobayashi M.J."/>
            <person name="Fawcett J.A."/>
            <person name="Hatakeyama M."/>
            <person name="Paape T."/>
            <person name="Ng C.H."/>
            <person name="Ang C.C."/>
            <person name="Tnah L.H."/>
            <person name="Lee C.T."/>
            <person name="Nishiyama T."/>
            <person name="Sese J."/>
            <person name="O'Brien M.J."/>
            <person name="Copetti D."/>
            <person name="Mohd Noor M.I."/>
            <person name="Ong R.C."/>
            <person name="Putra M."/>
            <person name="Sireger I.Z."/>
            <person name="Indrioko S."/>
            <person name="Kosugi Y."/>
            <person name="Izuno A."/>
            <person name="Isagi Y."/>
            <person name="Lee S.L."/>
            <person name="Shimizu K.K."/>
        </authorList>
    </citation>
    <scope>NUCLEOTIDE SEQUENCE [LARGE SCALE GENOMIC DNA]</scope>
    <source>
        <strain evidence="1">214</strain>
    </source>
</reference>
<dbReference type="EMBL" id="BPVZ01000030">
    <property type="protein sequence ID" value="GKV09149.1"/>
    <property type="molecule type" value="Genomic_DNA"/>
</dbReference>
<dbReference type="Proteomes" id="UP001054252">
    <property type="component" value="Unassembled WGS sequence"/>
</dbReference>
<sequence length="58" mass="6534">MSALFAWQGSRFPVKQTALTGSAGNALCNIGNMDQRFSHVNAHYVVVRLLCWFLVRLH</sequence>